<organism evidence="1 2">
    <name type="scientific">Flavobacterium suncheonense GH29-5 = DSM 17707</name>
    <dbReference type="NCBI Taxonomy" id="1121899"/>
    <lineage>
        <taxon>Bacteria</taxon>
        <taxon>Pseudomonadati</taxon>
        <taxon>Bacteroidota</taxon>
        <taxon>Flavobacteriia</taxon>
        <taxon>Flavobacteriales</taxon>
        <taxon>Flavobacteriaceae</taxon>
        <taxon>Flavobacterium</taxon>
    </lineage>
</organism>
<reference evidence="1 2" key="1">
    <citation type="submission" date="2013-09" db="EMBL/GenBank/DDBJ databases">
        <authorList>
            <person name="Zeng Z."/>
            <person name="Chen C."/>
        </authorList>
    </citation>
    <scope>NUCLEOTIDE SEQUENCE [LARGE SCALE GENOMIC DNA]</scope>
    <source>
        <strain evidence="1 2">GH29-5</strain>
    </source>
</reference>
<evidence type="ECO:0000313" key="2">
    <source>
        <dbReference type="Proteomes" id="UP000030121"/>
    </source>
</evidence>
<name>A0A0A2MAP9_9FLAO</name>
<dbReference type="RefSeq" id="WP_026980331.1">
    <property type="nucleotide sequence ID" value="NZ_AUCZ01000008.1"/>
</dbReference>
<dbReference type="EMBL" id="JRLW01000005">
    <property type="protein sequence ID" value="KGO89727.1"/>
    <property type="molecule type" value="Genomic_DNA"/>
</dbReference>
<protein>
    <submittedName>
        <fullName evidence="1">Uncharacterized protein</fullName>
    </submittedName>
</protein>
<evidence type="ECO:0000313" key="1">
    <source>
        <dbReference type="EMBL" id="KGO89727.1"/>
    </source>
</evidence>
<dbReference type="Proteomes" id="UP000030121">
    <property type="component" value="Unassembled WGS sequence"/>
</dbReference>
<proteinExistence type="predicted"/>
<keyword evidence="2" id="KW-1185">Reference proteome</keyword>
<dbReference type="AlphaFoldDB" id="A0A0A2MAP9"/>
<accession>A0A0A2MAP9</accession>
<sequence length="152" mass="17321">MNYTRIIDNIPAQTYSAEWLEENADKIINGALVREWVLASQYTGDFIKPKWNGTNYYESATPEEITEYNRKDVPQIVSQRQLRTQLALQGIPFSDIENAIQSLPEPDRKIAEIAWDYAVTFERYSPLLISLSGMLGLSVTDVDNIFTNASLL</sequence>
<dbReference type="STRING" id="1121899.GCA_000430025_01897"/>
<gene>
    <name evidence="1" type="ORF">Q764_05900</name>
</gene>
<comment type="caution">
    <text evidence="1">The sequence shown here is derived from an EMBL/GenBank/DDBJ whole genome shotgun (WGS) entry which is preliminary data.</text>
</comment>